<dbReference type="AlphaFoldDB" id="A0A6G8F2D4"/>
<organism evidence="3">
    <name type="scientific">uncultured Alphaproteobacteria bacterium</name>
    <dbReference type="NCBI Taxonomy" id="91750"/>
    <lineage>
        <taxon>Bacteria</taxon>
        <taxon>Pseudomonadati</taxon>
        <taxon>Pseudomonadota</taxon>
        <taxon>Alphaproteobacteria</taxon>
        <taxon>environmental samples</taxon>
    </lineage>
</organism>
<dbReference type="HAMAP" id="MF_04144">
    <property type="entry name" value="TERL_LAMBDA"/>
    <property type="match status" value="1"/>
</dbReference>
<feature type="domain" description="Terminase large subunit GpA endonuclease" evidence="2">
    <location>
        <begin position="297"/>
        <end position="575"/>
    </location>
</feature>
<reference evidence="3" key="1">
    <citation type="journal article" date="2020" name="J. ISSAAS">
        <title>Lactobacilli and other gastrointestinal microbiota of Peromyscus leucopus, reservoir host for agents of Lyme disease and other zoonoses in North America.</title>
        <authorList>
            <person name="Milovic A."/>
            <person name="Bassam K."/>
            <person name="Shao H."/>
            <person name="Chatzistamou I."/>
            <person name="Tufts D.M."/>
            <person name="Diuk-Wasser M."/>
            <person name="Barbour A.G."/>
        </authorList>
    </citation>
    <scope>NUCLEOTIDE SEQUENCE</scope>
    <source>
        <strain evidence="3">LL90</strain>
    </source>
</reference>
<dbReference type="InterPro" id="IPR051220">
    <property type="entry name" value="TFA_Chaperone"/>
</dbReference>
<dbReference type="PANTHER" id="PTHR34413:SF2">
    <property type="entry name" value="PROPHAGE TAIL FIBER ASSEMBLY PROTEIN HOMOLOG TFAE-RELATED"/>
    <property type="match status" value="1"/>
</dbReference>
<dbReference type="Pfam" id="PF20454">
    <property type="entry name" value="GpA_nuclease"/>
    <property type="match status" value="1"/>
</dbReference>
<dbReference type="InterPro" id="IPR027417">
    <property type="entry name" value="P-loop_NTPase"/>
</dbReference>
<dbReference type="InterPro" id="IPR046454">
    <property type="entry name" value="GpA_endonuclease"/>
</dbReference>
<evidence type="ECO:0000313" key="3">
    <source>
        <dbReference type="EMBL" id="QIM10460.1"/>
    </source>
</evidence>
<gene>
    <name evidence="3" type="ORF">PlAlph_3520</name>
</gene>
<sequence length="627" mass="70793">MEIETDSFFNYGFAKGIRPDPDYTVDEWADAHRILSSVSSSEPGPWQTSRVPYLREIMRCLSPSHPCERVILMKGAQIGGTECGNNWMGFVIHHTPGPMLIVNPTVEMAKRTSKMRIDPAIDNCPSLRELVKSPRTRDSGNTVLMKEFPGGVLVLTGANSAVGLRSMPVRYLFLDEVDGYPNDAGDEGDPVDLAIQRTATFSNRKIFLASTPTLKNYSRIEKAFLEGDQRYFFVPCPFCGTMQTLKWANIKFESGHPETACYECEKCKSLWQDYQKAEILQKGEWIATAPDRSNGKIVSFHLSSLYSPHGWTSWGDIASEFVKVHKDPARLQVWTNTKLAETWEDQSGESIDPTGLISRRENYGPRIPMNVVILTCGVDVQDDRLELEIVGWGKDEESWSIDYHVLHGDPSTPQLWDDLDSILQRTYEHERNIAPMPIAATCIDSGGHYTDHVITFCGERLHQRVFAIKGSSSGFGVPIFPARASQNKRLKKPVYIIGVNDAKQTLMQRLRIKEPGPGCWHFPIDRDAEWFTQVTAEVIKTRMVKGRPVREWVPRTEGHPCEALDCRVYAFAALRGLMRNWKFDLSAAYERLLSYPLRNGQIPASNGENQTISPMVRSRVRSKGISL</sequence>
<dbReference type="InterPro" id="IPR046453">
    <property type="entry name" value="GpA_ATPase"/>
</dbReference>
<dbReference type="PANTHER" id="PTHR34413">
    <property type="entry name" value="PROPHAGE TAIL FIBER ASSEMBLY PROTEIN HOMOLOG TFAE-RELATED-RELATED"/>
    <property type="match status" value="1"/>
</dbReference>
<dbReference type="Gene3D" id="3.40.50.300">
    <property type="entry name" value="P-loop containing nucleotide triphosphate hydrolases"/>
    <property type="match status" value="1"/>
</dbReference>
<dbReference type="InterPro" id="IPR008866">
    <property type="entry name" value="Phage_lambda_GpA-like"/>
</dbReference>
<dbReference type="GO" id="GO:0004519">
    <property type="term" value="F:endonuclease activity"/>
    <property type="evidence" value="ECO:0007669"/>
    <property type="project" value="InterPro"/>
</dbReference>
<feature type="domain" description="Phage terminase large subunit GpA ATPase" evidence="1">
    <location>
        <begin position="40"/>
        <end position="285"/>
    </location>
</feature>
<dbReference type="EMBL" id="MN990730">
    <property type="protein sequence ID" value="QIM10460.1"/>
    <property type="molecule type" value="Genomic_DNA"/>
</dbReference>
<accession>A0A6G8F2D4</accession>
<dbReference type="GO" id="GO:0016887">
    <property type="term" value="F:ATP hydrolysis activity"/>
    <property type="evidence" value="ECO:0007669"/>
    <property type="project" value="InterPro"/>
</dbReference>
<evidence type="ECO:0000259" key="1">
    <source>
        <dbReference type="Pfam" id="PF05876"/>
    </source>
</evidence>
<evidence type="ECO:0000259" key="2">
    <source>
        <dbReference type="Pfam" id="PF20454"/>
    </source>
</evidence>
<proteinExistence type="inferred from homology"/>
<dbReference type="GO" id="GO:0005524">
    <property type="term" value="F:ATP binding"/>
    <property type="evidence" value="ECO:0007669"/>
    <property type="project" value="InterPro"/>
</dbReference>
<protein>
    <submittedName>
        <fullName evidence="3">Terminase</fullName>
    </submittedName>
</protein>
<dbReference type="Pfam" id="PF05876">
    <property type="entry name" value="GpA_ATPase"/>
    <property type="match status" value="1"/>
</dbReference>
<name>A0A6G8F2D4_9PROT</name>